<keyword evidence="1" id="KW-0472">Membrane</keyword>
<dbReference type="RefSeq" id="WP_134843265.1">
    <property type="nucleotide sequence ID" value="NZ_JAXWHX010000054.1"/>
</dbReference>
<feature type="transmembrane region" description="Helical" evidence="1">
    <location>
        <begin position="7"/>
        <end position="27"/>
    </location>
</feature>
<evidence type="ECO:0000256" key="1">
    <source>
        <dbReference type="SAM" id="Phobius"/>
    </source>
</evidence>
<dbReference type="Proteomes" id="UP000297872">
    <property type="component" value="Unassembled WGS sequence"/>
</dbReference>
<dbReference type="PANTHER" id="PTHR33608:SF3">
    <property type="entry name" value="SLR2013 PROTEIN"/>
    <property type="match status" value="1"/>
</dbReference>
<feature type="domain" description="DUF58" evidence="2">
    <location>
        <begin position="197"/>
        <end position="363"/>
    </location>
</feature>
<dbReference type="Pfam" id="PF01882">
    <property type="entry name" value="DUF58"/>
    <property type="match status" value="1"/>
</dbReference>
<dbReference type="AlphaFoldDB" id="A0A4Y8VN37"/>
<keyword evidence="1" id="KW-1133">Transmembrane helix</keyword>
<evidence type="ECO:0000313" key="4">
    <source>
        <dbReference type="Proteomes" id="UP000297872"/>
    </source>
</evidence>
<dbReference type="InterPro" id="IPR002881">
    <property type="entry name" value="DUF58"/>
</dbReference>
<keyword evidence="4" id="KW-1185">Reference proteome</keyword>
<sequence>MYLTKRFYIVLAFLVLMTGAGYVFPLLFDVGRWMFLALVILVFVELFLLYHERGMMASRTLSERFSNGDDNEVNIRVESIYSFPVRLEIIDEIPPVFQRRDVLFRLKLAMGEGKNIRYKLRPTERGVYSFGHVRVFASTPIGLVQRRFTLCQPCDVKVYPSYLMLTRYELLAMSNNLAEMGIKKIRKVGNHTEFEQIKDYVSGDDFRLINWRATARTSRLMVNVYQDERSQQVFNIIDKGRVMQQAFRGMTYLDYAINASLVLSYIAMRKEDKAGVVTFSDHFEDFVPASRRTGHMQNILEMLYRQQTRFAESDYSALVAEVNQHITKRSLLILYTNFANRISMERQLPYLLQLNRRHRLLVVFFEDHEVKDYLATRSESDEEYYRHVVAEQFAYEQRLIVSSLKQRGILALLTTPEALSVDVLNKYLEIKTRELL</sequence>
<dbReference type="InterPro" id="IPR036465">
    <property type="entry name" value="vWFA_dom_sf"/>
</dbReference>
<comment type="caution">
    <text evidence="3">The sequence shown here is derived from an EMBL/GenBank/DDBJ whole genome shotgun (WGS) entry which is preliminary data.</text>
</comment>
<keyword evidence="1" id="KW-0812">Transmembrane</keyword>
<dbReference type="SUPFAM" id="SSF53300">
    <property type="entry name" value="vWA-like"/>
    <property type="match status" value="1"/>
</dbReference>
<proteinExistence type="predicted"/>
<dbReference type="GeneID" id="302995007"/>
<evidence type="ECO:0000313" key="3">
    <source>
        <dbReference type="EMBL" id="TFH81944.1"/>
    </source>
</evidence>
<dbReference type="OrthoDB" id="845740at2"/>
<organism evidence="3 4">
    <name type="scientific">Segatella hominis</name>
    <dbReference type="NCBI Taxonomy" id="2518605"/>
    <lineage>
        <taxon>Bacteria</taxon>
        <taxon>Pseudomonadati</taxon>
        <taxon>Bacteroidota</taxon>
        <taxon>Bacteroidia</taxon>
        <taxon>Bacteroidales</taxon>
        <taxon>Prevotellaceae</taxon>
        <taxon>Segatella</taxon>
    </lineage>
</organism>
<dbReference type="PANTHER" id="PTHR33608">
    <property type="entry name" value="BLL2464 PROTEIN"/>
    <property type="match status" value="1"/>
</dbReference>
<accession>A0A4Y8VN37</accession>
<protein>
    <submittedName>
        <fullName evidence="3">DUF58 domain-containing protein</fullName>
    </submittedName>
</protein>
<reference evidence="3 4" key="1">
    <citation type="submission" date="2019-02" db="EMBL/GenBank/DDBJ databases">
        <title>Draft Genome Sequence of the Prevotella sp. BCRC 81118, Isolated from Human Feces.</title>
        <authorList>
            <person name="Huang C.-H."/>
        </authorList>
    </citation>
    <scope>NUCLEOTIDE SEQUENCE [LARGE SCALE GENOMIC DNA]</scope>
    <source>
        <strain evidence="3 4">BCRC 81118</strain>
    </source>
</reference>
<name>A0A4Y8VN37_9BACT</name>
<evidence type="ECO:0000259" key="2">
    <source>
        <dbReference type="Pfam" id="PF01882"/>
    </source>
</evidence>
<feature type="transmembrane region" description="Helical" evidence="1">
    <location>
        <begin position="33"/>
        <end position="50"/>
    </location>
</feature>
<dbReference type="EMBL" id="SGVY01000014">
    <property type="protein sequence ID" value="TFH81944.1"/>
    <property type="molecule type" value="Genomic_DNA"/>
</dbReference>
<gene>
    <name evidence="3" type="ORF">EXN75_06840</name>
</gene>